<reference evidence="1" key="1">
    <citation type="submission" date="2022-06" db="EMBL/GenBank/DDBJ databases">
        <title>Aeoliella straminimaris, a novel planctomycete from sediments.</title>
        <authorList>
            <person name="Vitorino I.R."/>
            <person name="Lage O.M."/>
        </authorList>
    </citation>
    <scope>NUCLEOTIDE SEQUENCE</scope>
    <source>
        <strain evidence="1">ICT_H6.2</strain>
    </source>
</reference>
<keyword evidence="2" id="KW-1185">Reference proteome</keyword>
<sequence>MKIPAALYGDEASVQQFARRFVKRLYQGGDPQQLFSELSYVEWEDHPAEILIANGTNPENRVLEPDRQVWRTHAIGEAFKSQIWELMCACPTFEDRIERTDNILLEGLESLWFVVATFNHDWDDQRFFSCRNNLLNDVIDEAYFREYLPHICPVQKYVPHFVHWGLFSLFREDAPHMWADRILALVYSTGRCELFGVDMIAHDGDLCAALEAVGVYVP</sequence>
<evidence type="ECO:0000313" key="2">
    <source>
        <dbReference type="Proteomes" id="UP001155241"/>
    </source>
</evidence>
<proteinExistence type="predicted"/>
<dbReference type="Proteomes" id="UP001155241">
    <property type="component" value="Unassembled WGS sequence"/>
</dbReference>
<protein>
    <submittedName>
        <fullName evidence="1">Uncharacterized protein</fullName>
    </submittedName>
</protein>
<gene>
    <name evidence="1" type="ORF">NG895_29375</name>
</gene>
<evidence type="ECO:0000313" key="1">
    <source>
        <dbReference type="EMBL" id="MCO6048034.1"/>
    </source>
</evidence>
<dbReference type="RefSeq" id="WP_252856149.1">
    <property type="nucleotide sequence ID" value="NZ_JAMXLR010000095.1"/>
</dbReference>
<organism evidence="1 2">
    <name type="scientific">Aeoliella straminimaris</name>
    <dbReference type="NCBI Taxonomy" id="2954799"/>
    <lineage>
        <taxon>Bacteria</taxon>
        <taxon>Pseudomonadati</taxon>
        <taxon>Planctomycetota</taxon>
        <taxon>Planctomycetia</taxon>
        <taxon>Pirellulales</taxon>
        <taxon>Lacipirellulaceae</taxon>
        <taxon>Aeoliella</taxon>
    </lineage>
</organism>
<dbReference type="EMBL" id="JAMXLR010000095">
    <property type="protein sequence ID" value="MCO6048034.1"/>
    <property type="molecule type" value="Genomic_DNA"/>
</dbReference>
<dbReference type="AlphaFoldDB" id="A0A9X2FIN2"/>
<name>A0A9X2FIN2_9BACT</name>
<comment type="caution">
    <text evidence="1">The sequence shown here is derived from an EMBL/GenBank/DDBJ whole genome shotgun (WGS) entry which is preliminary data.</text>
</comment>
<accession>A0A9X2FIN2</accession>